<keyword evidence="3" id="KW-1003">Cell membrane</keyword>
<evidence type="ECO:0000256" key="3">
    <source>
        <dbReference type="ARBA" id="ARBA00022475"/>
    </source>
</evidence>
<dbReference type="RefSeq" id="WP_266336783.1">
    <property type="nucleotide sequence ID" value="NZ_JAPKNK010000001.1"/>
</dbReference>
<gene>
    <name evidence="9" type="ORF">OSH07_01225</name>
</gene>
<evidence type="ECO:0000313" key="9">
    <source>
        <dbReference type="EMBL" id="MCX5567806.1"/>
    </source>
</evidence>
<feature type="transmembrane region" description="Helical" evidence="8">
    <location>
        <begin position="260"/>
        <end position="279"/>
    </location>
</feature>
<evidence type="ECO:0000256" key="7">
    <source>
        <dbReference type="ARBA" id="ARBA00023136"/>
    </source>
</evidence>
<dbReference type="AlphaFoldDB" id="A0A9X3DXN3"/>
<sequence>MTFFRRYGTLLALALIILVFAIASPQAFGSMSNLVNITQQMALLAIVAIGATLVMVLGEFDLSVSAVVSWAGIAAAALFAAGVAVPVVMIVVLVSAVAMGAVSGFLVARYKVPSFIATLAFGTVIGGLTFWVSNGATLFSGIPAGFRDLGRGTLAGVPVPTLWLIGVAIVFWLLLDQTEFGRRLYAIGGNREAARLVGLPVRRDMVIAFALCAALAGLAGLLLTARLGSAHPTGGGGYLLQAYAAVFLGMTAFREGEPSVPGTLVGAAIIAVVSNGLTILGVPSFLQDLLTGAIILAAVLVRNFGRDGD</sequence>
<keyword evidence="5 8" id="KW-0812">Transmembrane</keyword>
<dbReference type="Pfam" id="PF02653">
    <property type="entry name" value="BPD_transp_2"/>
    <property type="match status" value="1"/>
</dbReference>
<keyword evidence="4" id="KW-0997">Cell inner membrane</keyword>
<protein>
    <submittedName>
        <fullName evidence="9">ABC transporter permease</fullName>
    </submittedName>
</protein>
<dbReference type="GO" id="GO:0005886">
    <property type="term" value="C:plasma membrane"/>
    <property type="evidence" value="ECO:0007669"/>
    <property type="project" value="UniProtKB-SubCell"/>
</dbReference>
<comment type="caution">
    <text evidence="9">The sequence shown here is derived from an EMBL/GenBank/DDBJ whole genome shotgun (WGS) entry which is preliminary data.</text>
</comment>
<name>A0A9X3DXN3_9HYPH</name>
<feature type="transmembrane region" description="Helical" evidence="8">
    <location>
        <begin position="39"/>
        <end position="57"/>
    </location>
</feature>
<dbReference type="CDD" id="cd06579">
    <property type="entry name" value="TM_PBP1_transp_AraH_like"/>
    <property type="match status" value="1"/>
</dbReference>
<evidence type="ECO:0000256" key="8">
    <source>
        <dbReference type="SAM" id="Phobius"/>
    </source>
</evidence>
<feature type="transmembrane region" description="Helical" evidence="8">
    <location>
        <begin position="205"/>
        <end position="223"/>
    </location>
</feature>
<evidence type="ECO:0000256" key="2">
    <source>
        <dbReference type="ARBA" id="ARBA00022448"/>
    </source>
</evidence>
<dbReference type="Proteomes" id="UP001144805">
    <property type="component" value="Unassembled WGS sequence"/>
</dbReference>
<feature type="transmembrane region" description="Helical" evidence="8">
    <location>
        <begin position="285"/>
        <end position="305"/>
    </location>
</feature>
<feature type="transmembrane region" description="Helical" evidence="8">
    <location>
        <begin position="235"/>
        <end position="253"/>
    </location>
</feature>
<evidence type="ECO:0000256" key="6">
    <source>
        <dbReference type="ARBA" id="ARBA00022989"/>
    </source>
</evidence>
<dbReference type="GO" id="GO:0022857">
    <property type="term" value="F:transmembrane transporter activity"/>
    <property type="evidence" value="ECO:0007669"/>
    <property type="project" value="InterPro"/>
</dbReference>
<keyword evidence="2" id="KW-0813">Transport</keyword>
<evidence type="ECO:0000256" key="4">
    <source>
        <dbReference type="ARBA" id="ARBA00022519"/>
    </source>
</evidence>
<proteinExistence type="predicted"/>
<dbReference type="EMBL" id="JAPKNK010000001">
    <property type="protein sequence ID" value="MCX5567806.1"/>
    <property type="molecule type" value="Genomic_DNA"/>
</dbReference>
<accession>A0A9X3DXN3</accession>
<keyword evidence="7 8" id="KW-0472">Membrane</keyword>
<comment type="subcellular location">
    <subcellularLocation>
        <location evidence="1">Cell membrane</location>
        <topology evidence="1">Multi-pass membrane protein</topology>
    </subcellularLocation>
</comment>
<dbReference type="PANTHER" id="PTHR32196:SF21">
    <property type="entry name" value="ABC TRANSPORTER PERMEASE PROTEIN YPHD-RELATED"/>
    <property type="match status" value="1"/>
</dbReference>
<dbReference type="InterPro" id="IPR001851">
    <property type="entry name" value="ABC_transp_permease"/>
</dbReference>
<dbReference type="PANTHER" id="PTHR32196">
    <property type="entry name" value="ABC TRANSPORTER PERMEASE PROTEIN YPHD-RELATED-RELATED"/>
    <property type="match status" value="1"/>
</dbReference>
<feature type="transmembrane region" description="Helical" evidence="8">
    <location>
        <begin position="64"/>
        <end position="81"/>
    </location>
</feature>
<evidence type="ECO:0000256" key="1">
    <source>
        <dbReference type="ARBA" id="ARBA00004651"/>
    </source>
</evidence>
<feature type="transmembrane region" description="Helical" evidence="8">
    <location>
        <begin position="115"/>
        <end position="133"/>
    </location>
</feature>
<feature type="transmembrane region" description="Helical" evidence="8">
    <location>
        <begin position="153"/>
        <end position="175"/>
    </location>
</feature>
<evidence type="ECO:0000256" key="5">
    <source>
        <dbReference type="ARBA" id="ARBA00022692"/>
    </source>
</evidence>
<organism evidence="9 10">
    <name type="scientific">Kaistia nematophila</name>
    <dbReference type="NCBI Taxonomy" id="2994654"/>
    <lineage>
        <taxon>Bacteria</taxon>
        <taxon>Pseudomonadati</taxon>
        <taxon>Pseudomonadota</taxon>
        <taxon>Alphaproteobacteria</taxon>
        <taxon>Hyphomicrobiales</taxon>
        <taxon>Kaistiaceae</taxon>
        <taxon>Kaistia</taxon>
    </lineage>
</organism>
<keyword evidence="10" id="KW-1185">Reference proteome</keyword>
<reference evidence="9" key="1">
    <citation type="submission" date="2022-11" db="EMBL/GenBank/DDBJ databases">
        <title>Biodiversity and phylogenetic relationships of bacteria.</title>
        <authorList>
            <person name="Machado R.A.R."/>
            <person name="Bhat A."/>
            <person name="Loulou A."/>
            <person name="Kallel S."/>
        </authorList>
    </citation>
    <scope>NUCLEOTIDE SEQUENCE</scope>
    <source>
        <strain evidence="9">K-TC2</strain>
    </source>
</reference>
<feature type="transmembrane region" description="Helical" evidence="8">
    <location>
        <begin position="87"/>
        <end position="108"/>
    </location>
</feature>
<evidence type="ECO:0000313" key="10">
    <source>
        <dbReference type="Proteomes" id="UP001144805"/>
    </source>
</evidence>
<keyword evidence="6 8" id="KW-1133">Transmembrane helix</keyword>